<dbReference type="Gene3D" id="1.10.600.10">
    <property type="entry name" value="Farnesyl Diphosphate Synthase"/>
    <property type="match status" value="1"/>
</dbReference>
<accession>A0A832UQ23</accession>
<dbReference type="EMBL" id="DVAD01000014">
    <property type="protein sequence ID" value="HIJ99716.1"/>
    <property type="molecule type" value="Genomic_DNA"/>
</dbReference>
<evidence type="ECO:0000313" key="7">
    <source>
        <dbReference type="EMBL" id="HIJ99716.1"/>
    </source>
</evidence>
<evidence type="ECO:0000256" key="3">
    <source>
        <dbReference type="ARBA" id="ARBA00022679"/>
    </source>
</evidence>
<dbReference type="GO" id="GO:0008299">
    <property type="term" value="P:isoprenoid biosynthetic process"/>
    <property type="evidence" value="ECO:0007669"/>
    <property type="project" value="InterPro"/>
</dbReference>
<reference evidence="7 8" key="1">
    <citation type="journal article" name="Nat. Commun.">
        <title>Undinarchaeota illuminate DPANN phylogeny and the impact of gene transfer on archaeal evolution.</title>
        <authorList>
            <person name="Dombrowski N."/>
            <person name="Williams T.A."/>
            <person name="Sun J."/>
            <person name="Woodcroft B.J."/>
            <person name="Lee J.H."/>
            <person name="Minh B.Q."/>
            <person name="Rinke C."/>
            <person name="Spang A."/>
        </authorList>
    </citation>
    <scope>NUCLEOTIDE SEQUENCE [LARGE SCALE GENOMIC DNA]</scope>
    <source>
        <strain evidence="7">MAG_bin17</strain>
    </source>
</reference>
<dbReference type="Pfam" id="PF00348">
    <property type="entry name" value="polyprenyl_synt"/>
    <property type="match status" value="1"/>
</dbReference>
<keyword evidence="4" id="KW-0479">Metal-binding</keyword>
<dbReference type="SUPFAM" id="SSF48576">
    <property type="entry name" value="Terpenoid synthases"/>
    <property type="match status" value="1"/>
</dbReference>
<comment type="similarity">
    <text evidence="2 6">Belongs to the FPP/GGPP synthase family.</text>
</comment>
<dbReference type="CDD" id="cd00685">
    <property type="entry name" value="Trans_IPPS_HT"/>
    <property type="match status" value="1"/>
</dbReference>
<keyword evidence="5" id="KW-0460">Magnesium</keyword>
<evidence type="ECO:0000256" key="5">
    <source>
        <dbReference type="ARBA" id="ARBA00022842"/>
    </source>
</evidence>
<keyword evidence="8" id="KW-1185">Reference proteome</keyword>
<dbReference type="InterPro" id="IPR008949">
    <property type="entry name" value="Isoprenoid_synthase_dom_sf"/>
</dbReference>
<evidence type="ECO:0000256" key="4">
    <source>
        <dbReference type="ARBA" id="ARBA00022723"/>
    </source>
</evidence>
<evidence type="ECO:0000256" key="2">
    <source>
        <dbReference type="ARBA" id="ARBA00006706"/>
    </source>
</evidence>
<protein>
    <submittedName>
        <fullName evidence="7">Polyprenyl synthetase family protein</fullName>
    </submittedName>
</protein>
<dbReference type="InterPro" id="IPR033749">
    <property type="entry name" value="Polyprenyl_synt_CS"/>
</dbReference>
<dbReference type="AlphaFoldDB" id="A0A832UQ23"/>
<organism evidence="7 8">
    <name type="scientific">Candidatus Undinarchaeum marinum</name>
    <dbReference type="NCBI Taxonomy" id="2756141"/>
    <lineage>
        <taxon>Archaea</taxon>
        <taxon>Candidatus Undinarchaeota</taxon>
        <taxon>Candidatus Undinarchaeia</taxon>
        <taxon>Candidatus Undinarchaeales</taxon>
        <taxon>Candidatus Undinarchaeaceae</taxon>
        <taxon>Candidatus Undinarchaeum</taxon>
    </lineage>
</organism>
<dbReference type="GO" id="GO:0046872">
    <property type="term" value="F:metal ion binding"/>
    <property type="evidence" value="ECO:0007669"/>
    <property type="project" value="UniProtKB-KW"/>
</dbReference>
<dbReference type="SFLD" id="SFLDS00005">
    <property type="entry name" value="Isoprenoid_Synthase_Type_I"/>
    <property type="match status" value="1"/>
</dbReference>
<name>A0A832UQ23_9ARCH</name>
<dbReference type="Proteomes" id="UP000604391">
    <property type="component" value="Unassembled WGS sequence"/>
</dbReference>
<comment type="caution">
    <text evidence="7">The sequence shown here is derived from an EMBL/GenBank/DDBJ whole genome shotgun (WGS) entry which is preliminary data.</text>
</comment>
<evidence type="ECO:0000313" key="8">
    <source>
        <dbReference type="Proteomes" id="UP000604391"/>
    </source>
</evidence>
<evidence type="ECO:0000256" key="1">
    <source>
        <dbReference type="ARBA" id="ARBA00001946"/>
    </source>
</evidence>
<dbReference type="PROSITE" id="PS00723">
    <property type="entry name" value="POLYPRENYL_SYNTHASE_1"/>
    <property type="match status" value="1"/>
</dbReference>
<dbReference type="GO" id="GO:0004659">
    <property type="term" value="F:prenyltransferase activity"/>
    <property type="evidence" value="ECO:0007669"/>
    <property type="project" value="InterPro"/>
</dbReference>
<evidence type="ECO:0000256" key="6">
    <source>
        <dbReference type="RuleBase" id="RU004466"/>
    </source>
</evidence>
<keyword evidence="3 6" id="KW-0808">Transferase</keyword>
<proteinExistence type="inferred from homology"/>
<dbReference type="SFLD" id="SFLDG01017">
    <property type="entry name" value="Polyprenyl_Transferase_Like"/>
    <property type="match status" value="1"/>
</dbReference>
<dbReference type="InterPro" id="IPR000092">
    <property type="entry name" value="Polyprenyl_synt"/>
</dbReference>
<gene>
    <name evidence="7" type="ORF">H1011_02740</name>
</gene>
<dbReference type="PANTHER" id="PTHR12001:SF85">
    <property type="entry name" value="SHORT CHAIN ISOPRENYL DIPHOSPHATE SYNTHASE"/>
    <property type="match status" value="1"/>
</dbReference>
<sequence length="326" mass="35697">MTLEKEMASRSKMLDAAIDAALEGRLEQLSGPMKYHTLPGGKRVRPILCILACELSGGTPDEAVHAASAIELAHSFSLVHDDIVDGDDLRRGKESLWKKYGNSVAINSGDGLFSLSYSEILKIDADSEILVRVMKEFSKSIIKMCEGQSLDLDFESREKVSLDEYIEMSSLKTGAFIEASALIGGILGGASDAQLEALSLYSKNWGLAFQLWDDFIDFSSESTGKTQNSDIKRGKKTSVVCHALSSLESEDRKKLLEILNAPSESTSDELVLEAVSLLEKSGSIDFVKQMAEELLSEAKSALDAFPDSDVKNILLEFADYCIKREF</sequence>
<comment type="cofactor">
    <cofactor evidence="1">
        <name>Mg(2+)</name>
        <dbReference type="ChEBI" id="CHEBI:18420"/>
    </cofactor>
</comment>
<dbReference type="PANTHER" id="PTHR12001">
    <property type="entry name" value="GERANYLGERANYL PYROPHOSPHATE SYNTHASE"/>
    <property type="match status" value="1"/>
</dbReference>